<proteinExistence type="predicted"/>
<dbReference type="Gene3D" id="1.10.260.40">
    <property type="entry name" value="lambda repressor-like DNA-binding domains"/>
    <property type="match status" value="1"/>
</dbReference>
<protein>
    <submittedName>
        <fullName evidence="2">Helix-turn-helix protein</fullName>
    </submittedName>
</protein>
<dbReference type="Proteomes" id="UP000010467">
    <property type="component" value="Chromosome"/>
</dbReference>
<dbReference type="HOGENOM" id="CLU_3079058_0_0_0"/>
<dbReference type="EMBL" id="CP003382">
    <property type="protein sequence ID" value="AFZ67094.1"/>
    <property type="molecule type" value="Genomic_DNA"/>
</dbReference>
<evidence type="ECO:0000259" key="1">
    <source>
        <dbReference type="PROSITE" id="PS50943"/>
    </source>
</evidence>
<accession>L0A0X8</accession>
<dbReference type="Pfam" id="PF01381">
    <property type="entry name" value="HTH_3"/>
    <property type="match status" value="1"/>
</dbReference>
<dbReference type="InterPro" id="IPR001387">
    <property type="entry name" value="Cro/C1-type_HTH"/>
</dbReference>
<dbReference type="CDD" id="cd00093">
    <property type="entry name" value="HTH_XRE"/>
    <property type="match status" value="1"/>
</dbReference>
<feature type="domain" description="HTH cro/C1-type" evidence="1">
    <location>
        <begin position="1"/>
        <end position="41"/>
    </location>
</feature>
<keyword evidence="3" id="KW-1185">Reference proteome</keyword>
<gene>
    <name evidence="2" type="ordered locus">Deipe_1553</name>
</gene>
<dbReference type="GO" id="GO:0003677">
    <property type="term" value="F:DNA binding"/>
    <property type="evidence" value="ECO:0007669"/>
    <property type="project" value="InterPro"/>
</dbReference>
<reference evidence="3" key="1">
    <citation type="submission" date="2012-03" db="EMBL/GenBank/DDBJ databases">
        <title>Complete sequence of chromosome of Deinococcus peraridilitoris DSM 19664.</title>
        <authorList>
            <person name="Lucas S."/>
            <person name="Copeland A."/>
            <person name="Lapidus A."/>
            <person name="Glavina del Rio T."/>
            <person name="Dalin E."/>
            <person name="Tice H."/>
            <person name="Bruce D."/>
            <person name="Goodwin L."/>
            <person name="Pitluck S."/>
            <person name="Peters L."/>
            <person name="Mikhailova N."/>
            <person name="Lu M."/>
            <person name="Kyrpides N."/>
            <person name="Mavromatis K."/>
            <person name="Ivanova N."/>
            <person name="Brettin T."/>
            <person name="Detter J.C."/>
            <person name="Han C."/>
            <person name="Larimer F."/>
            <person name="Land M."/>
            <person name="Hauser L."/>
            <person name="Markowitz V."/>
            <person name="Cheng J.-F."/>
            <person name="Hugenholtz P."/>
            <person name="Woyke T."/>
            <person name="Wu D."/>
            <person name="Pukall R."/>
            <person name="Steenblock K."/>
            <person name="Brambilla E."/>
            <person name="Klenk H.-P."/>
            <person name="Eisen J.A."/>
        </authorList>
    </citation>
    <scope>NUCLEOTIDE SEQUENCE [LARGE SCALE GENOMIC DNA]</scope>
    <source>
        <strain evidence="3">DSM 19664 / LMG 22246 / CIP 109416 / KR-200</strain>
    </source>
</reference>
<dbReference type="RefSeq" id="WP_015235402.1">
    <property type="nucleotide sequence ID" value="NC_019793.1"/>
</dbReference>
<dbReference type="PROSITE" id="PS50943">
    <property type="entry name" value="HTH_CROC1"/>
    <property type="match status" value="1"/>
</dbReference>
<dbReference type="AlphaFoldDB" id="L0A0X8"/>
<evidence type="ECO:0000313" key="2">
    <source>
        <dbReference type="EMBL" id="AFZ67094.1"/>
    </source>
</evidence>
<organism evidence="2 3">
    <name type="scientific">Deinococcus peraridilitoris (strain DSM 19664 / LMG 22246 / CIP 109416 / KR-200)</name>
    <dbReference type="NCBI Taxonomy" id="937777"/>
    <lineage>
        <taxon>Bacteria</taxon>
        <taxon>Thermotogati</taxon>
        <taxon>Deinococcota</taxon>
        <taxon>Deinococci</taxon>
        <taxon>Deinococcales</taxon>
        <taxon>Deinococcaceae</taxon>
        <taxon>Deinococcus</taxon>
    </lineage>
</organism>
<sequence>MARKLDVSSAQLSQLISGTKGITPKRAEEIAQALGYTLNLQLIQTETGEVEE</sequence>
<dbReference type="SUPFAM" id="SSF47413">
    <property type="entry name" value="lambda repressor-like DNA-binding domains"/>
    <property type="match status" value="1"/>
</dbReference>
<dbReference type="InterPro" id="IPR010982">
    <property type="entry name" value="Lambda_DNA-bd_dom_sf"/>
</dbReference>
<dbReference type="KEGG" id="dpd:Deipe_1553"/>
<dbReference type="PATRIC" id="fig|937777.3.peg.1555"/>
<name>L0A0X8_DEIPD</name>
<evidence type="ECO:0000313" key="3">
    <source>
        <dbReference type="Proteomes" id="UP000010467"/>
    </source>
</evidence>